<name>A0A6P6T6E8_COFAR</name>
<keyword evidence="3" id="KW-1185">Reference proteome</keyword>
<dbReference type="Pfam" id="PF01190">
    <property type="entry name" value="Pollen_Ole_e_1"/>
    <property type="match status" value="1"/>
</dbReference>
<dbReference type="PANTHER" id="PTHR47273">
    <property type="entry name" value="EXPRESSED PROTEIN"/>
    <property type="match status" value="1"/>
</dbReference>
<feature type="chain" id="PRO_5027835375" evidence="2">
    <location>
        <begin position="26"/>
        <end position="401"/>
    </location>
</feature>
<dbReference type="RefSeq" id="XP_027073577.1">
    <property type="nucleotide sequence ID" value="XM_027217776.2"/>
</dbReference>
<organism evidence="3 4">
    <name type="scientific">Coffea arabica</name>
    <name type="common">Arabian coffee</name>
    <dbReference type="NCBI Taxonomy" id="13443"/>
    <lineage>
        <taxon>Eukaryota</taxon>
        <taxon>Viridiplantae</taxon>
        <taxon>Streptophyta</taxon>
        <taxon>Embryophyta</taxon>
        <taxon>Tracheophyta</taxon>
        <taxon>Spermatophyta</taxon>
        <taxon>Magnoliopsida</taxon>
        <taxon>eudicotyledons</taxon>
        <taxon>Gunneridae</taxon>
        <taxon>Pentapetalae</taxon>
        <taxon>asterids</taxon>
        <taxon>lamiids</taxon>
        <taxon>Gentianales</taxon>
        <taxon>Rubiaceae</taxon>
        <taxon>Ixoroideae</taxon>
        <taxon>Gardenieae complex</taxon>
        <taxon>Bertiereae - Coffeeae clade</taxon>
        <taxon>Coffeeae</taxon>
        <taxon>Coffea</taxon>
    </lineage>
</organism>
<evidence type="ECO:0000313" key="4">
    <source>
        <dbReference type="RefSeq" id="XP_027073577.1"/>
    </source>
</evidence>
<dbReference type="GeneID" id="113698096"/>
<protein>
    <submittedName>
        <fullName evidence="4">Uncharacterized protein</fullName>
    </submittedName>
</protein>
<reference evidence="3" key="1">
    <citation type="journal article" date="2025" name="Foods">
        <title>Unveiling the Microbial Signatures of Arabica Coffee Cherries: Insights into Ripeness Specific Diversity, Functional Traits, and Implications for Quality and Safety.</title>
        <authorList>
            <consortium name="RefSeq"/>
            <person name="Tenea G.N."/>
            <person name="Cifuentes V."/>
            <person name="Reyes P."/>
            <person name="Cevallos-Vallejos M."/>
        </authorList>
    </citation>
    <scope>NUCLEOTIDE SEQUENCE [LARGE SCALE GENOMIC DNA]</scope>
</reference>
<sequence>MLLGRRRLSLVCRLIFFISFASSEARTPEKLPSAVVVGAVYCDTCFQQGFSKDSHFISGASVAVECGEENSKPSFREVAKTNEHGEFKVHLPLSVSKHVKKIKGCSVKLISSSEPYCAVASTATSSPVHLRSRKDGTHIFSAGFFSFKPLNQPALCVQKPIISRSNELPNTAKLTSISDPDDPNFSPPIQDPPTSDPLPVVGNYVPPLPQLPNVPSLPTLPPLQPIPGLPNTPAPGKSSISNNSPVTSESSNEKVAAQPSIFNPIPLPPNPLLPPPSLFPPIPNPFQPPPSILPPVIPSPPPSIFPPIFPSPPPSIFPPIFPSPPTPPPSIFPPIFPSPPAPPRSLFPPLVPLPGLTPSPPPPPPPSFPLPPFPFQPVPGLPGPGVPPAVPSSSDSEKSSP</sequence>
<feature type="region of interest" description="Disordered" evidence="1">
    <location>
        <begin position="172"/>
        <end position="294"/>
    </location>
</feature>
<dbReference type="PANTHER" id="PTHR47273:SF4">
    <property type="entry name" value="EXPRESSED PROTEIN"/>
    <property type="match status" value="1"/>
</dbReference>
<accession>A0A6P6T6E8</accession>
<evidence type="ECO:0000313" key="3">
    <source>
        <dbReference type="Proteomes" id="UP001652660"/>
    </source>
</evidence>
<feature type="compositionally biased region" description="Pro residues" evidence="1">
    <location>
        <begin position="265"/>
        <end position="294"/>
    </location>
</feature>
<dbReference type="OrthoDB" id="1935547at2759"/>
<feature type="signal peptide" evidence="2">
    <location>
        <begin position="1"/>
        <end position="25"/>
    </location>
</feature>
<feature type="compositionally biased region" description="Polar residues" evidence="1">
    <location>
        <begin position="238"/>
        <end position="250"/>
    </location>
</feature>
<evidence type="ECO:0000256" key="2">
    <source>
        <dbReference type="SAM" id="SignalP"/>
    </source>
</evidence>
<keyword evidence="2" id="KW-0732">Signal</keyword>
<feature type="compositionally biased region" description="Pro residues" evidence="1">
    <location>
        <begin position="218"/>
        <end position="233"/>
    </location>
</feature>
<feature type="region of interest" description="Disordered" evidence="1">
    <location>
        <begin position="347"/>
        <end position="401"/>
    </location>
</feature>
<gene>
    <name evidence="4" type="primary">LOC113698096</name>
</gene>
<reference evidence="4" key="2">
    <citation type="submission" date="2025-08" db="UniProtKB">
        <authorList>
            <consortium name="RefSeq"/>
        </authorList>
    </citation>
    <scope>IDENTIFICATION</scope>
    <source>
        <tissue evidence="4">Leaves</tissue>
    </source>
</reference>
<dbReference type="AlphaFoldDB" id="A0A6P6T6E8"/>
<dbReference type="Proteomes" id="UP001652660">
    <property type="component" value="Chromosome 7c"/>
</dbReference>
<feature type="compositionally biased region" description="Pro residues" evidence="1">
    <location>
        <begin position="347"/>
        <end position="390"/>
    </location>
</feature>
<evidence type="ECO:0000256" key="1">
    <source>
        <dbReference type="SAM" id="MobiDB-lite"/>
    </source>
</evidence>
<proteinExistence type="predicted"/>
<feature type="compositionally biased region" description="Pro residues" evidence="1">
    <location>
        <begin position="185"/>
        <end position="196"/>
    </location>
</feature>